<feature type="transmembrane region" description="Helical" evidence="1">
    <location>
        <begin position="6"/>
        <end position="27"/>
    </location>
</feature>
<reference evidence="2" key="1">
    <citation type="submission" date="2018-01" db="EMBL/GenBank/DDBJ databases">
        <authorList>
            <person name="Chaillou S."/>
        </authorList>
    </citation>
    <scope>NUCLEOTIDE SEQUENCE [LARGE SCALE GENOMIC DNA]</scope>
    <source>
        <strain evidence="2">MFPC41A2801</strain>
    </source>
</reference>
<name>A0A2N9DX25_9LACO</name>
<sequence length="62" mass="7079">MIVWLMLLGIAVCLTTFFIGLTIYSGWQRQNIKGLILISLIGLLAVIICYYFFNQALQQPQL</sequence>
<organism evidence="2 3">
    <name type="scientific">Latilactobacillus fuchuensis</name>
    <dbReference type="NCBI Taxonomy" id="164393"/>
    <lineage>
        <taxon>Bacteria</taxon>
        <taxon>Bacillati</taxon>
        <taxon>Bacillota</taxon>
        <taxon>Bacilli</taxon>
        <taxon>Lactobacillales</taxon>
        <taxon>Lactobacillaceae</taxon>
        <taxon>Latilactobacillus</taxon>
    </lineage>
</organism>
<protein>
    <submittedName>
        <fullName evidence="2">Membrane protein</fullName>
    </submittedName>
</protein>
<keyword evidence="1" id="KW-1133">Transmembrane helix</keyword>
<gene>
    <name evidence="2" type="ORF">LFUMFP_320069</name>
</gene>
<feature type="transmembrane region" description="Helical" evidence="1">
    <location>
        <begin position="34"/>
        <end position="53"/>
    </location>
</feature>
<dbReference type="EMBL" id="OGVC01000026">
    <property type="protein sequence ID" value="SPC39237.1"/>
    <property type="molecule type" value="Genomic_DNA"/>
</dbReference>
<dbReference type="RefSeq" id="WP_025083585.1">
    <property type="nucleotide sequence ID" value="NZ_CBCPIL010000012.1"/>
</dbReference>
<evidence type="ECO:0000313" key="3">
    <source>
        <dbReference type="Proteomes" id="UP000238739"/>
    </source>
</evidence>
<dbReference type="AlphaFoldDB" id="A0A2N9DX25"/>
<evidence type="ECO:0000313" key="2">
    <source>
        <dbReference type="EMBL" id="SPC39237.1"/>
    </source>
</evidence>
<dbReference type="Proteomes" id="UP000238739">
    <property type="component" value="Unassembled WGS sequence"/>
</dbReference>
<accession>A0A2N9DX25</accession>
<comment type="caution">
    <text evidence="2">The sequence shown here is derived from an EMBL/GenBank/DDBJ whole genome shotgun (WGS) entry which is preliminary data.</text>
</comment>
<keyword evidence="1" id="KW-0472">Membrane</keyword>
<keyword evidence="3" id="KW-1185">Reference proteome</keyword>
<evidence type="ECO:0000256" key="1">
    <source>
        <dbReference type="SAM" id="Phobius"/>
    </source>
</evidence>
<keyword evidence="1" id="KW-0812">Transmembrane</keyword>
<proteinExistence type="predicted"/>